<dbReference type="AlphaFoldDB" id="A0A6H1NWJ9"/>
<feature type="chain" id="PRO_5026023688" evidence="1">
    <location>
        <begin position="24"/>
        <end position="158"/>
    </location>
</feature>
<dbReference type="EMBL" id="CP051128">
    <property type="protein sequence ID" value="QIZ05674.1"/>
    <property type="molecule type" value="Genomic_DNA"/>
</dbReference>
<dbReference type="Proteomes" id="UP000501868">
    <property type="component" value="Chromosome"/>
</dbReference>
<evidence type="ECO:0000313" key="2">
    <source>
        <dbReference type="EMBL" id="QIZ05674.1"/>
    </source>
</evidence>
<organism evidence="2 3">
    <name type="scientific">Priestia megaterium</name>
    <name type="common">Bacillus megaterium</name>
    <dbReference type="NCBI Taxonomy" id="1404"/>
    <lineage>
        <taxon>Bacteria</taxon>
        <taxon>Bacillati</taxon>
        <taxon>Bacillota</taxon>
        <taxon>Bacilli</taxon>
        <taxon>Bacillales</taxon>
        <taxon>Bacillaceae</taxon>
        <taxon>Priestia</taxon>
    </lineage>
</organism>
<protein>
    <submittedName>
        <fullName evidence="2">DUF4367 domain-containing protein</fullName>
    </submittedName>
</protein>
<accession>A0A6H1NWJ9</accession>
<dbReference type="PROSITE" id="PS51257">
    <property type="entry name" value="PROKAR_LIPOPROTEIN"/>
    <property type="match status" value="1"/>
</dbReference>
<name>A0A6H1NWJ9_PRIMG</name>
<gene>
    <name evidence="2" type="ORF">HFZ78_02045</name>
</gene>
<evidence type="ECO:0000313" key="3">
    <source>
        <dbReference type="Proteomes" id="UP000501868"/>
    </source>
</evidence>
<proteinExistence type="predicted"/>
<reference evidence="2 3" key="2">
    <citation type="submission" date="2020-04" db="EMBL/GenBank/DDBJ databases">
        <authorList>
            <person name="Fomenkov A."/>
            <person name="Anton B.P."/>
            <person name="Roberts R.J."/>
        </authorList>
    </citation>
    <scope>NUCLEOTIDE SEQUENCE [LARGE SCALE GENOMIC DNA]</scope>
    <source>
        <strain evidence="2 3">S2</strain>
    </source>
</reference>
<reference evidence="2 3" key="1">
    <citation type="submission" date="2020-04" db="EMBL/GenBank/DDBJ databases">
        <title>Genome-Wide Identification of 5-Methylcytosine Sites in Bacterial Genomes By High-Throughput Sequencing of MspJI Restriction Fragments.</title>
        <authorList>
            <person name="Wu V."/>
        </authorList>
    </citation>
    <scope>NUCLEOTIDE SEQUENCE [LARGE SCALE GENOMIC DNA]</scope>
    <source>
        <strain evidence="2 3">S2</strain>
    </source>
</reference>
<evidence type="ECO:0000256" key="1">
    <source>
        <dbReference type="SAM" id="SignalP"/>
    </source>
</evidence>
<feature type="signal peptide" evidence="1">
    <location>
        <begin position="1"/>
        <end position="23"/>
    </location>
</feature>
<keyword evidence="1" id="KW-0732">Signal</keyword>
<sequence>MTKKLLILLAFVPLLLMGCNASGSNLYEFDSSKLKEQVKDQEFQPELPSKLPLENMKASFSQIPDQADVQIFDFFTNGEGNKNHLELLVVNKKASSSNIKFEEVEIGDLKGHYAVNDEKAQILRWKENNLEYTLTYYGQQSDKELSKEDLIETAKSFE</sequence>